<gene>
    <name evidence="1" type="ORF">FYJ25_02820</name>
</gene>
<dbReference type="InterPro" id="IPR012547">
    <property type="entry name" value="PDDEXK_9"/>
</dbReference>
<evidence type="ECO:0000313" key="2">
    <source>
        <dbReference type="Proteomes" id="UP000433359"/>
    </source>
</evidence>
<evidence type="ECO:0000313" key="1">
    <source>
        <dbReference type="EMBL" id="MSU81318.1"/>
    </source>
</evidence>
<organism evidence="1 2">
    <name type="scientific">Anaerobutyricum soehngenii</name>
    <dbReference type="NCBI Taxonomy" id="105843"/>
    <lineage>
        <taxon>Bacteria</taxon>
        <taxon>Bacillati</taxon>
        <taxon>Bacillota</taxon>
        <taxon>Clostridia</taxon>
        <taxon>Lachnospirales</taxon>
        <taxon>Lachnospiraceae</taxon>
        <taxon>Anaerobutyricum</taxon>
    </lineage>
</organism>
<dbReference type="AlphaFoldDB" id="A0A6N7YEC8"/>
<accession>A0A6N7YEC8</accession>
<dbReference type="PANTHER" id="PTHR34825">
    <property type="entry name" value="CONSERVED PROTEIN, WITH A WEAK D-GALACTARATE DEHYDRATASE/ALTRONATE HYDROLASE DOMAIN"/>
    <property type="match status" value="1"/>
</dbReference>
<sequence length="381" mass="43887">MPFVIIIDEWDCVIRNSTDKELVHKYLQFLHTLFKSEESKSFLALSYITGILPIKKIKDEAVLNNFREYTMLKSRMFTEYYGFTEEEVKDLCQKYDMDFDSIKAWYNGYLIDGRHMYNPNSVVQAIEEKEYDSYWKNTSSFETINTFITMNYEGLKDDIMTMLSGGKVMVDTTSFQNDFSEIHSKDDALTALIHLGYLAYDETMLSAYIPNYEVAKAFQMALKSGSWTEISRAISTCDELLMATIAGKEERVAELIELAHDTYTSVLKYNDENSLSCVITMAYFTAPAYYNIVREMSSGKGLADFVFIPRANAGNRPAMVVELKYNKSAETAIKQIQENRYHGALSDYQNKILLVGINYDAEGKDKKHHTCVIEEWQQRAT</sequence>
<dbReference type="Pfam" id="PF08011">
    <property type="entry name" value="PDDEXK_9"/>
    <property type="match status" value="1"/>
</dbReference>
<dbReference type="PANTHER" id="PTHR34825:SF1">
    <property type="entry name" value="AAA-ATPASE-LIKE DOMAIN-CONTAINING PROTEIN"/>
    <property type="match status" value="1"/>
</dbReference>
<comment type="caution">
    <text evidence="1">The sequence shown here is derived from an EMBL/GenBank/DDBJ whole genome shotgun (WGS) entry which is preliminary data.</text>
</comment>
<dbReference type="EMBL" id="VULP01000003">
    <property type="protein sequence ID" value="MSU81318.1"/>
    <property type="molecule type" value="Genomic_DNA"/>
</dbReference>
<dbReference type="Proteomes" id="UP000433359">
    <property type="component" value="Unassembled WGS sequence"/>
</dbReference>
<proteinExistence type="predicted"/>
<name>A0A6N7YEC8_9FIRM</name>
<reference evidence="1 2" key="1">
    <citation type="submission" date="2019-08" db="EMBL/GenBank/DDBJ databases">
        <title>In-depth cultivation of the pig gut microbiome towards novel bacterial diversity and tailored functional studies.</title>
        <authorList>
            <person name="Wylensek D."/>
            <person name="Hitch T.C.A."/>
            <person name="Clavel T."/>
        </authorList>
    </citation>
    <scope>NUCLEOTIDE SEQUENCE [LARGE SCALE GENOMIC DNA]</scope>
    <source>
        <strain evidence="1 2">BSM-383-APC-4H</strain>
    </source>
</reference>
<protein>
    <submittedName>
        <fullName evidence="1">AAA family ATPase</fullName>
    </submittedName>
</protein>